<evidence type="ECO:0000313" key="2">
    <source>
        <dbReference type="Proteomes" id="UP000288587"/>
    </source>
</evidence>
<dbReference type="Proteomes" id="UP000288587">
    <property type="component" value="Unassembled WGS sequence"/>
</dbReference>
<name>A0A3S3TCH3_9BURK</name>
<sequence length="70" mass="8400">MKRAWGMRSCRQASALMVRLQAEPLGWLDRWALAWHLRLCDGCRRFNGQMQLMSAATQRWRQYSERDLDE</sequence>
<accession>A0A3S3TCH3</accession>
<dbReference type="OrthoDB" id="8374021at2"/>
<comment type="caution">
    <text evidence="1">The sequence shown here is derived from an EMBL/GenBank/DDBJ whole genome shotgun (WGS) entry which is preliminary data.</text>
</comment>
<protein>
    <submittedName>
        <fullName evidence="1">Zf-HC2 domain-containing protein</fullName>
    </submittedName>
</protein>
<dbReference type="EMBL" id="SACM01000001">
    <property type="protein sequence ID" value="RVT88037.1"/>
    <property type="molecule type" value="Genomic_DNA"/>
</dbReference>
<reference evidence="1 2" key="1">
    <citation type="submission" date="2019-01" db="EMBL/GenBank/DDBJ databases">
        <authorList>
            <person name="Chen W.-M."/>
        </authorList>
    </citation>
    <scope>NUCLEOTIDE SEQUENCE [LARGE SCALE GENOMIC DNA]</scope>
    <source>
        <strain evidence="1 2">CCP-18</strain>
    </source>
</reference>
<dbReference type="AlphaFoldDB" id="A0A3S3TCH3"/>
<gene>
    <name evidence="1" type="ORF">EOD73_03245</name>
</gene>
<dbReference type="RefSeq" id="WP_127680804.1">
    <property type="nucleotide sequence ID" value="NZ_SACM01000001.1"/>
</dbReference>
<evidence type="ECO:0000313" key="1">
    <source>
        <dbReference type="EMBL" id="RVT88037.1"/>
    </source>
</evidence>
<keyword evidence="2" id="KW-1185">Reference proteome</keyword>
<proteinExistence type="predicted"/>
<organism evidence="1 2">
    <name type="scientific">Inhella crocodyli</name>
    <dbReference type="NCBI Taxonomy" id="2499851"/>
    <lineage>
        <taxon>Bacteria</taxon>
        <taxon>Pseudomonadati</taxon>
        <taxon>Pseudomonadota</taxon>
        <taxon>Betaproteobacteria</taxon>
        <taxon>Burkholderiales</taxon>
        <taxon>Sphaerotilaceae</taxon>
        <taxon>Inhella</taxon>
    </lineage>
</organism>